<dbReference type="AlphaFoldDB" id="A0A0C7GB11"/>
<dbReference type="RefSeq" id="WP_055342706.1">
    <property type="nucleotide sequence ID" value="NZ_CDNI01000021.1"/>
</dbReference>
<dbReference type="EMBL" id="CEKZ01000014">
    <property type="protein sequence ID" value="CEQ04587.1"/>
    <property type="molecule type" value="Genomic_DNA"/>
</dbReference>
<dbReference type="Proteomes" id="UP000049127">
    <property type="component" value="Unassembled WGS sequence"/>
</dbReference>
<reference evidence="1 2" key="1">
    <citation type="submission" date="2015-01" db="EMBL/GenBank/DDBJ databases">
        <authorList>
            <person name="Aslett A.Martin."/>
            <person name="De Silva Nishadi"/>
        </authorList>
    </citation>
    <scope>NUCLEOTIDE SEQUENCE [LARGE SCALE GENOMIC DNA]</scope>
    <source>
        <strain evidence="1 2">R28058</strain>
    </source>
</reference>
<evidence type="ECO:0000313" key="2">
    <source>
        <dbReference type="Proteomes" id="UP000049127"/>
    </source>
</evidence>
<gene>
    <name evidence="1" type="ORF">R28058_23051</name>
</gene>
<dbReference type="NCBIfam" id="NF045597">
    <property type="entry name" value="TudS_rel_CD3072"/>
    <property type="match status" value="1"/>
</dbReference>
<dbReference type="OrthoDB" id="5420310at2"/>
<dbReference type="InterPro" id="IPR054648">
    <property type="entry name" value="TudS-rel"/>
</dbReference>
<organism evidence="1 2">
    <name type="scientific">Paraclostridium sordellii</name>
    <name type="common">Clostridium sordellii</name>
    <dbReference type="NCBI Taxonomy" id="1505"/>
    <lineage>
        <taxon>Bacteria</taxon>
        <taxon>Bacillati</taxon>
        <taxon>Bacillota</taxon>
        <taxon>Clostridia</taxon>
        <taxon>Peptostreptococcales</taxon>
        <taxon>Peptostreptococcaceae</taxon>
        <taxon>Paraclostridium</taxon>
    </lineage>
</organism>
<name>A0A0C7GB11_PARSO</name>
<proteinExistence type="predicted"/>
<protein>
    <submittedName>
        <fullName evidence="1">Protein of uncharacterized function (DUF523)</fullName>
    </submittedName>
</protein>
<accession>A0A0C7GB11</accession>
<evidence type="ECO:0000313" key="1">
    <source>
        <dbReference type="EMBL" id="CEQ04587.1"/>
    </source>
</evidence>
<sequence>MERNRKLVVVCHCILNCNSKVEGLSTFEGTHSIVSKLIEEGYGIIQLPCPEMIMYGIKRWGHTKEQFDNLFYRNQCRLMLEPYIKQFENYIKNNYKIKGIIAIDGSPSCGYNKTCSSNEWFGEISGCENLNEKINDIKMINGKGVFIEELEKLLIENELEVEILGLDESIKDIFELIEKLK</sequence>